<keyword evidence="1" id="KW-0812">Transmembrane</keyword>
<dbReference type="AlphaFoldDB" id="A0A1I6HTT9"/>
<accession>A0A1I6HTT9</accession>
<gene>
    <name evidence="2" type="ORF">SAMN05661086_00282</name>
</gene>
<organism evidence="2 3">
    <name type="scientific">Anaeromicropila populeti</name>
    <dbReference type="NCBI Taxonomy" id="37658"/>
    <lineage>
        <taxon>Bacteria</taxon>
        <taxon>Bacillati</taxon>
        <taxon>Bacillota</taxon>
        <taxon>Clostridia</taxon>
        <taxon>Lachnospirales</taxon>
        <taxon>Lachnospiraceae</taxon>
        <taxon>Anaeromicropila</taxon>
    </lineage>
</organism>
<dbReference type="EMBL" id="FOYZ01000001">
    <property type="protein sequence ID" value="SFR57818.1"/>
    <property type="molecule type" value="Genomic_DNA"/>
</dbReference>
<sequence>MDYRTRNSGFKKKKYLIFLFCFVCIIGIVCIAWNLHNHIEKNKQEVIQTGKYFEILKLSKKDHYKCKAFNEDGELIYSEEIQTIVWPTATMQYNAVDFHHGAGTGTYLDKFVDYQQNLKSDWFQNVRAIGKDHVAYVRWEGKEVENIKTVLVVAKKYEQNTEKKYSFPHILNEWDIDICEFRNNETELYIHYIDKDTKETEEKTIKLSEFE</sequence>
<keyword evidence="1" id="KW-0472">Membrane</keyword>
<proteinExistence type="predicted"/>
<reference evidence="2 3" key="1">
    <citation type="submission" date="2016-10" db="EMBL/GenBank/DDBJ databases">
        <authorList>
            <person name="de Groot N.N."/>
        </authorList>
    </citation>
    <scope>NUCLEOTIDE SEQUENCE [LARGE SCALE GENOMIC DNA]</scope>
    <source>
        <strain evidence="2 3">743A</strain>
    </source>
</reference>
<dbReference type="OrthoDB" id="1989062at2"/>
<dbReference type="Proteomes" id="UP000199659">
    <property type="component" value="Unassembled WGS sequence"/>
</dbReference>
<dbReference type="RefSeq" id="WP_092558902.1">
    <property type="nucleotide sequence ID" value="NZ_FOYZ01000001.1"/>
</dbReference>
<feature type="transmembrane region" description="Helical" evidence="1">
    <location>
        <begin position="15"/>
        <end position="35"/>
    </location>
</feature>
<protein>
    <submittedName>
        <fullName evidence="2">Uncharacterized protein</fullName>
    </submittedName>
</protein>
<evidence type="ECO:0000256" key="1">
    <source>
        <dbReference type="SAM" id="Phobius"/>
    </source>
</evidence>
<keyword evidence="1" id="KW-1133">Transmembrane helix</keyword>
<evidence type="ECO:0000313" key="3">
    <source>
        <dbReference type="Proteomes" id="UP000199659"/>
    </source>
</evidence>
<evidence type="ECO:0000313" key="2">
    <source>
        <dbReference type="EMBL" id="SFR57818.1"/>
    </source>
</evidence>
<keyword evidence="3" id="KW-1185">Reference proteome</keyword>
<name>A0A1I6HTT9_9FIRM</name>